<proteinExistence type="predicted"/>
<dbReference type="AlphaFoldDB" id="A0A9Q1A104"/>
<dbReference type="Pfam" id="PF13832">
    <property type="entry name" value="zf-HC5HC2H_2"/>
    <property type="match status" value="1"/>
</dbReference>
<evidence type="ECO:0000256" key="2">
    <source>
        <dbReference type="ARBA" id="ARBA00022771"/>
    </source>
</evidence>
<name>A0A9Q1A104_SALPP</name>
<organism evidence="6 7">
    <name type="scientific">Salix purpurea</name>
    <name type="common">Purple osier willow</name>
    <dbReference type="NCBI Taxonomy" id="77065"/>
    <lineage>
        <taxon>Eukaryota</taxon>
        <taxon>Viridiplantae</taxon>
        <taxon>Streptophyta</taxon>
        <taxon>Embryophyta</taxon>
        <taxon>Tracheophyta</taxon>
        <taxon>Spermatophyta</taxon>
        <taxon>Magnoliopsida</taxon>
        <taxon>eudicotyledons</taxon>
        <taxon>Gunneridae</taxon>
        <taxon>Pentapetalae</taxon>
        <taxon>rosids</taxon>
        <taxon>fabids</taxon>
        <taxon>Malpighiales</taxon>
        <taxon>Salicaceae</taxon>
        <taxon>Saliceae</taxon>
        <taxon>Salix</taxon>
    </lineage>
</organism>
<protein>
    <submittedName>
        <fullName evidence="6">PHD FINGER PROTEINS</fullName>
    </submittedName>
</protein>
<dbReference type="Gene3D" id="3.30.40.10">
    <property type="entry name" value="Zinc/RING finger domain, C3HC4 (zinc finger)"/>
    <property type="match status" value="1"/>
</dbReference>
<dbReference type="GO" id="GO:0006357">
    <property type="term" value="P:regulation of transcription by RNA polymerase II"/>
    <property type="evidence" value="ECO:0007669"/>
    <property type="project" value="TreeGrafter"/>
</dbReference>
<dbReference type="Proteomes" id="UP001151532">
    <property type="component" value="Chromosome 16"/>
</dbReference>
<evidence type="ECO:0000313" key="6">
    <source>
        <dbReference type="EMBL" id="KAJ6753912.1"/>
    </source>
</evidence>
<reference evidence="6" key="2">
    <citation type="journal article" date="2023" name="Int. J. Mol. Sci.">
        <title>De Novo Assembly and Annotation of 11 Diverse Shrub Willow (Salix) Genomes Reveals Novel Gene Organization in Sex-Linked Regions.</title>
        <authorList>
            <person name="Hyden B."/>
            <person name="Feng K."/>
            <person name="Yates T.B."/>
            <person name="Jawdy S."/>
            <person name="Cereghino C."/>
            <person name="Smart L.B."/>
            <person name="Muchero W."/>
        </authorList>
    </citation>
    <scope>NUCLEOTIDE SEQUENCE</scope>
    <source>
        <tissue evidence="6">Shoot tip</tissue>
    </source>
</reference>
<dbReference type="InterPro" id="IPR013083">
    <property type="entry name" value="Znf_RING/FYVE/PHD"/>
</dbReference>
<sequence length="321" mass="36151">MDTKFQALPPLKRHRLLQQQQQQENKENVPITLQLPAKKRKESRNPLLADAAPQVTTTAAYCLPTKKRVWALHPDLLSGKPLSPFNLNVEYIPSFNEEIKTNEENKKTPLAIVTDKSIESEQEGLKKKKQATVPDENNQECKEEEEEEEEEDDGILCAICRSTDGDPIDPIVFCDGSESKQSSLSCCLCPTKGGALKPTTTKGGEGSWAHVVCALLIPEVFFEDPDGREGIHCSKVPKRRWEGKCYVCKRRKGCVIDCSEPKCPLAFHATCGLKEDLCIEFKEGRKKETIVAGFCKSHTELWDKQQQSGKFKIVAREEHRK</sequence>
<dbReference type="GO" id="GO:0008270">
    <property type="term" value="F:zinc ion binding"/>
    <property type="evidence" value="ECO:0007669"/>
    <property type="project" value="UniProtKB-KW"/>
</dbReference>
<feature type="region of interest" description="Disordered" evidence="4">
    <location>
        <begin position="119"/>
        <end position="150"/>
    </location>
</feature>
<dbReference type="PROSITE" id="PS51805">
    <property type="entry name" value="EPHD"/>
    <property type="match status" value="1"/>
</dbReference>
<dbReference type="OrthoDB" id="20839at2759"/>
<keyword evidence="3" id="KW-0862">Zinc</keyword>
<dbReference type="CDD" id="cd15571">
    <property type="entry name" value="ePHD"/>
    <property type="match status" value="1"/>
</dbReference>
<evidence type="ECO:0000256" key="3">
    <source>
        <dbReference type="ARBA" id="ARBA00022833"/>
    </source>
</evidence>
<keyword evidence="1" id="KW-0479">Metal-binding</keyword>
<reference evidence="6" key="1">
    <citation type="submission" date="2022-11" db="EMBL/GenBank/DDBJ databases">
        <authorList>
            <person name="Hyden B.L."/>
            <person name="Feng K."/>
            <person name="Yates T."/>
            <person name="Jawdy S."/>
            <person name="Smart L.B."/>
            <person name="Muchero W."/>
        </authorList>
    </citation>
    <scope>NUCLEOTIDE SEQUENCE</scope>
    <source>
        <tissue evidence="6">Shoot tip</tissue>
    </source>
</reference>
<evidence type="ECO:0000256" key="1">
    <source>
        <dbReference type="ARBA" id="ARBA00022723"/>
    </source>
</evidence>
<evidence type="ECO:0000313" key="7">
    <source>
        <dbReference type="Proteomes" id="UP001151532"/>
    </source>
</evidence>
<gene>
    <name evidence="6" type="ORF">OIU79_026695</name>
</gene>
<dbReference type="InterPro" id="IPR034732">
    <property type="entry name" value="EPHD"/>
</dbReference>
<dbReference type="InterPro" id="IPR050701">
    <property type="entry name" value="Histone_Mod_Regulator"/>
</dbReference>
<feature type="domain" description="PHD-type" evidence="5">
    <location>
        <begin position="183"/>
        <end position="299"/>
    </location>
</feature>
<keyword evidence="7" id="KW-1185">Reference proteome</keyword>
<dbReference type="EMBL" id="JAPFFK010000007">
    <property type="protein sequence ID" value="KAJ6753912.1"/>
    <property type="molecule type" value="Genomic_DNA"/>
</dbReference>
<keyword evidence="2" id="KW-0863">Zinc-finger</keyword>
<accession>A0A9Q1A104</accession>
<comment type="caution">
    <text evidence="6">The sequence shown here is derived from an EMBL/GenBank/DDBJ whole genome shotgun (WGS) entry which is preliminary data.</text>
</comment>
<dbReference type="PANTHER" id="PTHR13793:SF148">
    <property type="entry name" value="RING_FYVE_PHD ZINC FINGER SUPERFAMILY PROTEIN"/>
    <property type="match status" value="1"/>
</dbReference>
<dbReference type="PANTHER" id="PTHR13793">
    <property type="entry name" value="PHD FINGER PROTEINS"/>
    <property type="match status" value="1"/>
</dbReference>
<evidence type="ECO:0000259" key="5">
    <source>
        <dbReference type="PROSITE" id="PS51805"/>
    </source>
</evidence>
<evidence type="ECO:0000256" key="4">
    <source>
        <dbReference type="SAM" id="MobiDB-lite"/>
    </source>
</evidence>
<dbReference type="GO" id="GO:0005634">
    <property type="term" value="C:nucleus"/>
    <property type="evidence" value="ECO:0007669"/>
    <property type="project" value="UniProtKB-ARBA"/>
</dbReference>